<protein>
    <submittedName>
        <fullName evidence="1">Uncharacterized protein</fullName>
    </submittedName>
</protein>
<organism evidence="1 2">
    <name type="scientific">Christiangramia flava JLT2011</name>
    <dbReference type="NCBI Taxonomy" id="1229726"/>
    <lineage>
        <taxon>Bacteria</taxon>
        <taxon>Pseudomonadati</taxon>
        <taxon>Bacteroidota</taxon>
        <taxon>Flavobacteriia</taxon>
        <taxon>Flavobacteriales</taxon>
        <taxon>Flavobacteriaceae</taxon>
        <taxon>Christiangramia</taxon>
    </lineage>
</organism>
<proteinExistence type="predicted"/>
<dbReference type="STRING" id="1229726.GRFL_1233"/>
<dbReference type="KEGG" id="gfl:GRFL_1233"/>
<name>A0A1L7I2X2_9FLAO</name>
<keyword evidence="2" id="KW-1185">Reference proteome</keyword>
<dbReference type="EMBL" id="CP016359">
    <property type="protein sequence ID" value="APU67957.1"/>
    <property type="molecule type" value="Genomic_DNA"/>
</dbReference>
<gene>
    <name evidence="1" type="ORF">GRFL_1233</name>
</gene>
<accession>A0A1L7I2X2</accession>
<evidence type="ECO:0000313" key="2">
    <source>
        <dbReference type="Proteomes" id="UP000186230"/>
    </source>
</evidence>
<dbReference type="Proteomes" id="UP000186230">
    <property type="component" value="Chromosome"/>
</dbReference>
<dbReference type="AlphaFoldDB" id="A0A1L7I2X2"/>
<reference evidence="1 2" key="1">
    <citation type="submission" date="2016-07" db="EMBL/GenBank/DDBJ databases">
        <title>Multi-omics approach to identify versatile polysaccharide utilization systems of a marine flavobacterium Gramella flava.</title>
        <authorList>
            <person name="Tang K."/>
        </authorList>
    </citation>
    <scope>NUCLEOTIDE SEQUENCE [LARGE SCALE GENOMIC DNA]</scope>
    <source>
        <strain evidence="1 2">JLT2011</strain>
    </source>
</reference>
<sequence length="46" mass="5107">MHLLIHGSHFLLEITKIGPCRSLSFCQKRLKPGILGNFLGSATQKD</sequence>
<evidence type="ECO:0000313" key="1">
    <source>
        <dbReference type="EMBL" id="APU67957.1"/>
    </source>
</evidence>